<feature type="transmembrane region" description="Helical" evidence="6">
    <location>
        <begin position="1153"/>
        <end position="1175"/>
    </location>
</feature>
<feature type="region of interest" description="Disordered" evidence="5">
    <location>
        <begin position="1214"/>
        <end position="1263"/>
    </location>
</feature>
<feature type="transmembrane region" description="Helical" evidence="6">
    <location>
        <begin position="629"/>
        <end position="648"/>
    </location>
</feature>
<dbReference type="Gene3D" id="3.30.450.60">
    <property type="match status" value="1"/>
</dbReference>
<dbReference type="CDD" id="cd14826">
    <property type="entry name" value="SR_alpha_SRX"/>
    <property type="match status" value="1"/>
</dbReference>
<dbReference type="InterPro" id="IPR007222">
    <property type="entry name" value="Sig_recog_particle_rcpt_asu_N"/>
</dbReference>
<evidence type="ECO:0000256" key="4">
    <source>
        <dbReference type="ARBA" id="ARBA00023134"/>
    </source>
</evidence>
<dbReference type="Gene3D" id="3.40.50.300">
    <property type="entry name" value="P-loop containing nucleotide triphosphate hydrolases"/>
    <property type="match status" value="1"/>
</dbReference>
<feature type="domain" description="SRP54-type proteins GTP-binding" evidence="8">
    <location>
        <begin position="432"/>
        <end position="602"/>
    </location>
</feature>
<dbReference type="Pfam" id="PF12621">
    <property type="entry name" value="PHM7_ext"/>
    <property type="match status" value="1"/>
</dbReference>
<reference evidence="10 11" key="1">
    <citation type="submission" date="2024-09" db="EMBL/GenBank/DDBJ databases">
        <title>T2T genomes of carrot and Alternaria dauci and their utility for understanding host-pathogen interaction during carrot leaf blight disease.</title>
        <authorList>
            <person name="Liu W."/>
            <person name="Xu S."/>
            <person name="Ou C."/>
            <person name="Liu X."/>
            <person name="Zhuang F."/>
            <person name="Deng X.W."/>
        </authorList>
    </citation>
    <scope>NUCLEOTIDE SEQUENCE [LARGE SCALE GENOMIC DNA]</scope>
    <source>
        <strain evidence="10 11">A2016</strain>
    </source>
</reference>
<dbReference type="InterPro" id="IPR000897">
    <property type="entry name" value="SRP54_GTPase_dom"/>
</dbReference>
<evidence type="ECO:0000256" key="2">
    <source>
        <dbReference type="ARBA" id="ARBA00022741"/>
    </source>
</evidence>
<dbReference type="Pfam" id="PF04086">
    <property type="entry name" value="SRP-alpha_N"/>
    <property type="match status" value="1"/>
</dbReference>
<evidence type="ECO:0000256" key="6">
    <source>
        <dbReference type="SAM" id="Phobius"/>
    </source>
</evidence>
<dbReference type="Pfam" id="PF02881">
    <property type="entry name" value="SRP54_N"/>
    <property type="match status" value="1"/>
</dbReference>
<keyword evidence="6" id="KW-1133">Transmembrane helix</keyword>
<dbReference type="InterPro" id="IPR042101">
    <property type="entry name" value="SRP54_N_sf"/>
</dbReference>
<dbReference type="InterPro" id="IPR045122">
    <property type="entry name" value="Csc1-like"/>
</dbReference>
<dbReference type="SUPFAM" id="SSF64356">
    <property type="entry name" value="SNARE-like"/>
    <property type="match status" value="1"/>
</dbReference>
<dbReference type="SMART" id="SM00962">
    <property type="entry name" value="SRP54"/>
    <property type="match status" value="1"/>
</dbReference>
<evidence type="ECO:0000256" key="3">
    <source>
        <dbReference type="ARBA" id="ARBA00022824"/>
    </source>
</evidence>
<keyword evidence="2" id="KW-0547">Nucleotide-binding</keyword>
<dbReference type="EMBL" id="JBHGVX010000009">
    <property type="protein sequence ID" value="KAL1792906.1"/>
    <property type="molecule type" value="Genomic_DNA"/>
</dbReference>
<evidence type="ECO:0000256" key="1">
    <source>
        <dbReference type="ARBA" id="ARBA00004397"/>
    </source>
</evidence>
<dbReference type="InterPro" id="IPR003864">
    <property type="entry name" value="CSC1/OSCA1-like_7TM"/>
</dbReference>
<feature type="domain" description="Signal recognition particle SRP54 helical bundle" evidence="9">
    <location>
        <begin position="326"/>
        <end position="410"/>
    </location>
</feature>
<evidence type="ECO:0000259" key="9">
    <source>
        <dbReference type="SMART" id="SM00963"/>
    </source>
</evidence>
<evidence type="ECO:0000313" key="11">
    <source>
        <dbReference type="Proteomes" id="UP001578633"/>
    </source>
</evidence>
<evidence type="ECO:0000259" key="7">
    <source>
        <dbReference type="SMART" id="SM00382"/>
    </source>
</evidence>
<feature type="transmembrane region" description="Helical" evidence="6">
    <location>
        <begin position="1187"/>
        <end position="1204"/>
    </location>
</feature>
<comment type="caution">
    <text evidence="10">The sequence shown here is derived from an EMBL/GenBank/DDBJ whole genome shotgun (WGS) entry which is preliminary data.</text>
</comment>
<evidence type="ECO:0000313" key="10">
    <source>
        <dbReference type="EMBL" id="KAL1792906.1"/>
    </source>
</evidence>
<dbReference type="PANTHER" id="PTHR13018:SF26">
    <property type="entry name" value="DOMAIN PROTEIN, PUTATIVE (AFU_ORTHOLOGUE AFUA_5G10920)-RELATED"/>
    <property type="match status" value="1"/>
</dbReference>
<sequence>MLDTFEIVTTSGVVLWSRTYVPVGANVINSLIRDVFIEERIQPQSEDAGSKPTYKKEGYTLKWTAAKDLGLIFVAVYQSLVHLTWVDKLLDNVRALFVGLYGEQLKTEHSSVVNCDKFGTYFDRQMHDLEGASDSGAPSIKLTTPESSTDNDSADEAAPKPVALQKPQQPLYDTSADSTPVPTPDTSRPSTPAQSQLLTGKARPFGGKMSRRDKKKASAFSSAPVSSGDEASSKKKGKGSAKKGRVWGEFGAEEQDDSVLDYSQSDIQGDASGNEALEEIRPETWGHKTNRGEFVLKDLDEEMDEIIAAQNAKKEKEAPAASSGLVGSSLGAIGGLFRNVVGGKTLTKEALAKPLKEMEQHLLRKNVALEAAVRLCESVERDLVGMKTPSFTTIETTLKASMEKALTKMLTPTSSLDLLREIQHTNATTSRPYVLSIVGVNGVGKSTNLSKIAFFLLQNHHRVLIAAADTFRSGAVEQLRVHVDRLKELSQREGGQVDLFEKGYGKDAANIAADAVTFASKNSFNVVLIDTAGRRHNDQRLMSSLEKFGKMANPDKILMVGEALVGTDSVAQARNFNASFGPDAFDITLGEKTPSAGSSFLGWTSKFMHLSDEYVLNHHSLDAYLYMRFLKVLTLMAFVGAIITWPVLFPVNATGGGGQSGLDVLSFSNIENEVRYFAHALMAWVFFGWVLFLIGREMLYLVKVRQAYLLSTWNASRISQRTVLFTDVPEKDLSLEHLHTMFPEVAQIWLVPDVGDLEDDVEELEKTVPKLEASEIKYMAAVTKQQEKRSSEKNSTDKALRPTHRLKPLIGHKVDSIGYYRNQIKELLPKIQSAQRSHLAGKEKLASAIFVEFNTMAAAEAAFNNNQHRRPTSFSPRQMGVLPDEVIWKNLNMGSKNRMARHFLATIAISALIIFWAIPVAIVGIISNVNYLTENVPFLGWIDSIPPVILGVVTGLLPTILLAVLMALVPVICRFFAKLAGAATVSEVEQQCQTWYFAFQVIQVFLITTFTSSASAVASQIVSNPSSAITLLSKNLPKASNFYISYFILYGLANASRYLFNLIGLVGVFILSKLAKTPRKKYMRYVSFTEPSWGAEYPKWTNLGVIALSYACIAPLVLGFATIGIGCIYLAYRYNMIYVHDTRIDTKGGFYARALEQLMVGVYLGELCLLGLFGIGIGNSVVSAGPTVLQVVLIAATIVFHIIMKRKIKKANLLDDSHHPSQQNDAEAGRNSEGNGMHPGFNNVGRNDSRESESALVSSFSDQGRQHVGAEAVGMTRPSGTSPQRSMLQKIFSPHTASASEISASLTTRFRHPVPAYTRQDVLEAYLHPALAQREEVIWIARDRAGVSKSEVAELTESLGRYGVEVTDEGAVMNEKGKVEWDDDSVRQAPLWDHKVVY</sequence>
<feature type="transmembrane region" description="Helical" evidence="6">
    <location>
        <begin position="1058"/>
        <end position="1075"/>
    </location>
</feature>
<feature type="compositionally biased region" description="Polar residues" evidence="5">
    <location>
        <begin position="166"/>
        <end position="198"/>
    </location>
</feature>
<dbReference type="InterPro" id="IPR027815">
    <property type="entry name" value="CSC1/OSCA1-like_cyt"/>
</dbReference>
<keyword evidence="6" id="KW-0472">Membrane</keyword>
<feature type="compositionally biased region" description="Polar residues" evidence="5">
    <location>
        <begin position="141"/>
        <end position="151"/>
    </location>
</feature>
<organism evidence="10 11">
    <name type="scientific">Alternaria dauci</name>
    <dbReference type="NCBI Taxonomy" id="48095"/>
    <lineage>
        <taxon>Eukaryota</taxon>
        <taxon>Fungi</taxon>
        <taxon>Dikarya</taxon>
        <taxon>Ascomycota</taxon>
        <taxon>Pezizomycotina</taxon>
        <taxon>Dothideomycetes</taxon>
        <taxon>Pleosporomycetidae</taxon>
        <taxon>Pleosporales</taxon>
        <taxon>Pleosporineae</taxon>
        <taxon>Pleosporaceae</taxon>
        <taxon>Alternaria</taxon>
        <taxon>Alternaria sect. Porri</taxon>
    </lineage>
</organism>
<dbReference type="SMART" id="SM00382">
    <property type="entry name" value="AAA"/>
    <property type="match status" value="1"/>
</dbReference>
<dbReference type="SMART" id="SM00963">
    <property type="entry name" value="SRP54_N"/>
    <property type="match status" value="1"/>
</dbReference>
<evidence type="ECO:0000259" key="8">
    <source>
        <dbReference type="SMART" id="SM00962"/>
    </source>
</evidence>
<feature type="domain" description="AAA+ ATPase" evidence="7">
    <location>
        <begin position="431"/>
        <end position="591"/>
    </location>
</feature>
<feature type="compositionally biased region" description="Basic residues" evidence="5">
    <location>
        <begin position="234"/>
        <end position="245"/>
    </location>
</feature>
<dbReference type="Pfam" id="PF14703">
    <property type="entry name" value="PHM7_cyt"/>
    <property type="match status" value="1"/>
</dbReference>
<keyword evidence="3" id="KW-0256">Endoplasmic reticulum</keyword>
<evidence type="ECO:0008006" key="12">
    <source>
        <dbReference type="Google" id="ProtNLM"/>
    </source>
</evidence>
<keyword evidence="6" id="KW-0812">Transmembrane</keyword>
<protein>
    <recommendedName>
        <fullName evidence="12">DUF221-domain-containing protein</fullName>
    </recommendedName>
</protein>
<dbReference type="Proteomes" id="UP001578633">
    <property type="component" value="Chromosome 9"/>
</dbReference>
<dbReference type="Pfam" id="PF00448">
    <property type="entry name" value="SRP54"/>
    <property type="match status" value="1"/>
</dbReference>
<feature type="transmembrane region" description="Helical" evidence="6">
    <location>
        <begin position="676"/>
        <end position="695"/>
    </location>
</feature>
<dbReference type="SUPFAM" id="SSF52540">
    <property type="entry name" value="P-loop containing nucleoside triphosphate hydrolases"/>
    <property type="match status" value="1"/>
</dbReference>
<dbReference type="Pfam" id="PF02714">
    <property type="entry name" value="RSN1_7TM"/>
    <property type="match status" value="1"/>
</dbReference>
<gene>
    <name evidence="10" type="ORF">ACET3X_009413</name>
</gene>
<name>A0ABR3UBB2_9PLEO</name>
<dbReference type="InterPro" id="IPR027417">
    <property type="entry name" value="P-loop_NTPase"/>
</dbReference>
<feature type="transmembrane region" description="Helical" evidence="6">
    <location>
        <begin position="947"/>
        <end position="969"/>
    </location>
</feature>
<dbReference type="InterPro" id="IPR013822">
    <property type="entry name" value="Signal_recog_particl_SRP54_hlx"/>
</dbReference>
<feature type="transmembrane region" description="Helical" evidence="6">
    <location>
        <begin position="1107"/>
        <end position="1132"/>
    </location>
</feature>
<proteinExistence type="predicted"/>
<dbReference type="SUPFAM" id="SSF47364">
    <property type="entry name" value="Domain of the SRP/SRP receptor G-proteins"/>
    <property type="match status" value="1"/>
</dbReference>
<dbReference type="InterPro" id="IPR036225">
    <property type="entry name" value="SRP/SRP_N"/>
</dbReference>
<feature type="transmembrane region" description="Helical" evidence="6">
    <location>
        <begin position="903"/>
        <end position="927"/>
    </location>
</feature>
<accession>A0ABR3UBB2</accession>
<keyword evidence="11" id="KW-1185">Reference proteome</keyword>
<dbReference type="InterPro" id="IPR003593">
    <property type="entry name" value="AAA+_ATPase"/>
</dbReference>
<feature type="region of interest" description="Disordered" evidence="5">
    <location>
        <begin position="129"/>
        <end position="246"/>
    </location>
</feature>
<comment type="subcellular location">
    <subcellularLocation>
        <location evidence="1">Endoplasmic reticulum membrane</location>
        <topology evidence="1">Peripheral membrane protein</topology>
        <orientation evidence="1">Cytoplasmic side</orientation>
    </subcellularLocation>
</comment>
<keyword evidence="4" id="KW-0342">GTP-binding</keyword>
<dbReference type="InterPro" id="IPR011012">
    <property type="entry name" value="Longin-like_dom_sf"/>
</dbReference>
<dbReference type="PANTHER" id="PTHR13018">
    <property type="entry name" value="PROBABLE MEMBRANE PROTEIN DUF221-RELATED"/>
    <property type="match status" value="1"/>
</dbReference>
<dbReference type="InterPro" id="IPR022257">
    <property type="entry name" value="PHM7_ext"/>
</dbReference>
<dbReference type="Gene3D" id="1.20.120.140">
    <property type="entry name" value="Signal recognition particle SRP54, nucleotide-binding domain"/>
    <property type="match status" value="1"/>
</dbReference>
<dbReference type="GeneID" id="96089735"/>
<dbReference type="RefSeq" id="XP_069303490.1">
    <property type="nucleotide sequence ID" value="XM_069455605.1"/>
</dbReference>
<evidence type="ECO:0000256" key="5">
    <source>
        <dbReference type="SAM" id="MobiDB-lite"/>
    </source>
</evidence>